<keyword evidence="3 5" id="KW-0175">Coiled coil</keyword>
<name>A0AAE1D929_9GAST</name>
<dbReference type="EMBL" id="JAWDGP010004848">
    <property type="protein sequence ID" value="KAK3761762.1"/>
    <property type="molecule type" value="Genomic_DNA"/>
</dbReference>
<evidence type="ECO:0000256" key="5">
    <source>
        <dbReference type="SAM" id="Coils"/>
    </source>
</evidence>
<evidence type="ECO:0000256" key="6">
    <source>
        <dbReference type="SAM" id="MobiDB-lite"/>
    </source>
</evidence>
<dbReference type="Gene3D" id="1.10.287.1490">
    <property type="match status" value="1"/>
</dbReference>
<dbReference type="GO" id="GO:0005813">
    <property type="term" value="C:centrosome"/>
    <property type="evidence" value="ECO:0007669"/>
    <property type="project" value="UniProtKB-SubCell"/>
</dbReference>
<dbReference type="PANTHER" id="PTHR23170:SF2">
    <property type="entry name" value="CENTROSOMAL PROTEIN OF 83 KDA"/>
    <property type="match status" value="1"/>
</dbReference>
<organism evidence="7 8">
    <name type="scientific">Elysia crispata</name>
    <name type="common">lettuce slug</name>
    <dbReference type="NCBI Taxonomy" id="231223"/>
    <lineage>
        <taxon>Eukaryota</taxon>
        <taxon>Metazoa</taxon>
        <taxon>Spiralia</taxon>
        <taxon>Lophotrochozoa</taxon>
        <taxon>Mollusca</taxon>
        <taxon>Gastropoda</taxon>
        <taxon>Heterobranchia</taxon>
        <taxon>Euthyneura</taxon>
        <taxon>Panpulmonata</taxon>
        <taxon>Sacoglossa</taxon>
        <taxon>Placobranchoidea</taxon>
        <taxon>Plakobranchidae</taxon>
        <taxon>Elysia</taxon>
    </lineage>
</organism>
<keyword evidence="4" id="KW-0206">Cytoskeleton</keyword>
<dbReference type="GO" id="GO:0051660">
    <property type="term" value="P:establishment of centrosome localization"/>
    <property type="evidence" value="ECO:0007669"/>
    <property type="project" value="TreeGrafter"/>
</dbReference>
<feature type="compositionally biased region" description="Basic and acidic residues" evidence="6">
    <location>
        <begin position="498"/>
        <end position="512"/>
    </location>
</feature>
<feature type="region of interest" description="Disordered" evidence="6">
    <location>
        <begin position="498"/>
        <end position="521"/>
    </location>
</feature>
<dbReference type="Proteomes" id="UP001283361">
    <property type="component" value="Unassembled WGS sequence"/>
</dbReference>
<dbReference type="AlphaFoldDB" id="A0AAE1D929"/>
<dbReference type="InterPro" id="IPR052116">
    <property type="entry name" value="Centro_Cilium_Assembly"/>
</dbReference>
<dbReference type="GO" id="GO:0097539">
    <property type="term" value="C:ciliary transition fiber"/>
    <property type="evidence" value="ECO:0007669"/>
    <property type="project" value="TreeGrafter"/>
</dbReference>
<feature type="compositionally biased region" description="Basic and acidic residues" evidence="6">
    <location>
        <begin position="804"/>
        <end position="828"/>
    </location>
</feature>
<evidence type="ECO:0000313" key="7">
    <source>
        <dbReference type="EMBL" id="KAK3761762.1"/>
    </source>
</evidence>
<sequence length="844" mass="97894">MSGWKSPEVTKRKASNLRTDLWLAGARTVEPKSTINNLKLPKKEIRNLINILKRINRFYLRLEFLSSLIALEAEIIKFADMTSAAYYPPGVGGSTGADLGASLGSQLPRLTMETELQKLLADEKARAERHKINYQQLKVEHTKLQDQIIDLESENKATIEETRIVKDKYLTMYEACKRDLAEKIAELEELKMKMITPQRLELIRTQVAEEVERTWREKTKKHEAEVEEYRSATSRLRYELSFLKAEYEHDGAEHQQRLEDMAKQHDIELTNLRQDRDSTITKIQSETSQDTQKVRILQRENTQLHLQVKELLVELEEIRAIREKTGLDADNISRTQTKQISEHQATIRSLEAERESLKRQLDNAQRELMATTTEHNKFKGEIHELEKKNTILKGHAEEVIHRSKVDLSDLKMDMLKQRGELEKERDRLINEAEDLRSQVDISESKVRQLQGLLEDKEREAVQRVQAAREEEFAKMARVENDNFELETKLQEMERRRIDDEGRHHTDQEKNQERLSQAHAAKDQAERELIGFKTRLAHMESLHDQLERERSENSSLKSRIHKLETELGTFQGAESELAESNMRLKTGAELAREEAKAARSQLEQLQNNHEVILLQQKSAMAEDRSQLEMRVHELEEKLSQAQTRYNHASTIHKKLKKKNSKMSEHYKEKLMLMEAQNEELSLEKKALQKCIPAEQYNRLRKQWKELWRRHQEFRTILFSVPSISLEMSKAGFSYTGVRATKGLPLDSSVLLNQSTFDNQVEEQHQEDLKVLRLRLEALNNVQNQQLAQLADLAPEPRPTSTFDPSKLERGDLHSPELTPREKQDPEKGPGGDGAEGAVMSLADLS</sequence>
<gene>
    <name evidence="7" type="ORF">RRG08_004208</name>
</gene>
<evidence type="ECO:0000256" key="4">
    <source>
        <dbReference type="ARBA" id="ARBA00023212"/>
    </source>
</evidence>
<proteinExistence type="predicted"/>
<feature type="coiled-coil region" evidence="5">
    <location>
        <begin position="120"/>
        <end position="193"/>
    </location>
</feature>
<evidence type="ECO:0000256" key="3">
    <source>
        <dbReference type="ARBA" id="ARBA00023054"/>
    </source>
</evidence>
<dbReference type="GO" id="GO:0005814">
    <property type="term" value="C:centriole"/>
    <property type="evidence" value="ECO:0007669"/>
    <property type="project" value="TreeGrafter"/>
</dbReference>
<evidence type="ECO:0000256" key="2">
    <source>
        <dbReference type="ARBA" id="ARBA00022490"/>
    </source>
</evidence>
<feature type="compositionally biased region" description="Polar residues" evidence="6">
    <location>
        <begin position="639"/>
        <end position="648"/>
    </location>
</feature>
<evidence type="ECO:0000313" key="8">
    <source>
        <dbReference type="Proteomes" id="UP001283361"/>
    </source>
</evidence>
<keyword evidence="8" id="KW-1185">Reference proteome</keyword>
<evidence type="ECO:0000256" key="1">
    <source>
        <dbReference type="ARBA" id="ARBA00004300"/>
    </source>
</evidence>
<dbReference type="GO" id="GO:0005794">
    <property type="term" value="C:Golgi apparatus"/>
    <property type="evidence" value="ECO:0007669"/>
    <property type="project" value="TreeGrafter"/>
</dbReference>
<comment type="subcellular location">
    <subcellularLocation>
        <location evidence="1">Cytoplasm</location>
        <location evidence="1">Cytoskeleton</location>
        <location evidence="1">Microtubule organizing center</location>
        <location evidence="1">Centrosome</location>
    </subcellularLocation>
</comment>
<reference evidence="7" key="1">
    <citation type="journal article" date="2023" name="G3 (Bethesda)">
        <title>A reference genome for the long-term kleptoplast-retaining sea slug Elysia crispata morphotype clarki.</title>
        <authorList>
            <person name="Eastman K.E."/>
            <person name="Pendleton A.L."/>
            <person name="Shaikh M.A."/>
            <person name="Suttiyut T."/>
            <person name="Ogas R."/>
            <person name="Tomko P."/>
            <person name="Gavelis G."/>
            <person name="Widhalm J.R."/>
            <person name="Wisecaver J.H."/>
        </authorList>
    </citation>
    <scope>NUCLEOTIDE SEQUENCE</scope>
    <source>
        <strain evidence="7">ECLA1</strain>
    </source>
</reference>
<comment type="caution">
    <text evidence="7">The sequence shown here is derived from an EMBL/GenBank/DDBJ whole genome shotgun (WGS) entry which is preliminary data.</text>
</comment>
<feature type="region of interest" description="Disordered" evidence="6">
    <location>
        <begin position="639"/>
        <end position="659"/>
    </location>
</feature>
<feature type="region of interest" description="Disordered" evidence="6">
    <location>
        <begin position="789"/>
        <end position="844"/>
    </location>
</feature>
<feature type="compositionally biased region" description="Basic residues" evidence="6">
    <location>
        <begin position="649"/>
        <end position="659"/>
    </location>
</feature>
<keyword evidence="2" id="KW-0963">Cytoplasm</keyword>
<protein>
    <recommendedName>
        <fullName evidence="9">Centrosomal protein of 83 kDa</fullName>
    </recommendedName>
</protein>
<accession>A0AAE1D929</accession>
<evidence type="ECO:0008006" key="9">
    <source>
        <dbReference type="Google" id="ProtNLM"/>
    </source>
</evidence>
<dbReference type="PANTHER" id="PTHR23170">
    <property type="entry name" value="NY-REN-58 ANTIGEN"/>
    <property type="match status" value="1"/>
</dbReference>
<dbReference type="GO" id="GO:0060271">
    <property type="term" value="P:cilium assembly"/>
    <property type="evidence" value="ECO:0007669"/>
    <property type="project" value="TreeGrafter"/>
</dbReference>